<dbReference type="KEGG" id="chrm:FYK34_15295"/>
<evidence type="ECO:0000313" key="4">
    <source>
        <dbReference type="EMBL" id="QEL56827.1"/>
    </source>
</evidence>
<dbReference type="EMBL" id="CP043473">
    <property type="protein sequence ID" value="QEL56827.1"/>
    <property type="molecule type" value="Genomic_DNA"/>
</dbReference>
<organism evidence="4 5">
    <name type="scientific">Chromobacterium paludis</name>
    <dbReference type="NCBI Taxonomy" id="2605945"/>
    <lineage>
        <taxon>Bacteria</taxon>
        <taxon>Pseudomonadati</taxon>
        <taxon>Pseudomonadota</taxon>
        <taxon>Betaproteobacteria</taxon>
        <taxon>Neisseriales</taxon>
        <taxon>Chromobacteriaceae</taxon>
        <taxon>Chromobacterium</taxon>
    </lineage>
</organism>
<dbReference type="Proteomes" id="UP000322079">
    <property type="component" value="Chromosome"/>
</dbReference>
<protein>
    <submittedName>
        <fullName evidence="4">Transporter substrate-binding domain-containing protein</fullName>
    </submittedName>
</protein>
<accession>A0A5C1DL46</accession>
<proteinExistence type="predicted"/>
<reference evidence="4 5" key="1">
    <citation type="submission" date="2019-08" db="EMBL/GenBank/DDBJ databases">
        <title>Chromobacterium paludis, a novel bacterium isolated from a Maryland marsh pond.</title>
        <authorList>
            <person name="Blackburn M.B."/>
            <person name="Gundersen-Rindal D.E."/>
        </authorList>
    </citation>
    <scope>NUCLEOTIDE SEQUENCE [LARGE SCALE GENOMIC DNA]</scope>
    <source>
        <strain evidence="5">IIBBL 257-1</strain>
    </source>
</reference>
<dbReference type="RefSeq" id="WP_149297857.1">
    <property type="nucleotide sequence ID" value="NZ_CP043473.1"/>
</dbReference>
<dbReference type="Pfam" id="PF00497">
    <property type="entry name" value="SBP_bac_3"/>
    <property type="match status" value="1"/>
</dbReference>
<evidence type="ECO:0000259" key="3">
    <source>
        <dbReference type="Pfam" id="PF00497"/>
    </source>
</evidence>
<evidence type="ECO:0000256" key="2">
    <source>
        <dbReference type="SAM" id="SignalP"/>
    </source>
</evidence>
<dbReference type="PANTHER" id="PTHR35936:SF35">
    <property type="entry name" value="L-CYSTINE-BINDING PROTEIN TCYJ"/>
    <property type="match status" value="1"/>
</dbReference>
<evidence type="ECO:0000256" key="1">
    <source>
        <dbReference type="ARBA" id="ARBA00022729"/>
    </source>
</evidence>
<sequence length="256" mass="28497">MKLSALLLLACYAAAAPAETLVMGIGDQAFPPYKLGDATLNPRHPGLSVELMQDVSRSCGLALDIRLLPGARLLKELESGDIDAVMMLSYSAERAAYAVYPMKAGKLDEARRLATLSYVLYARKDSELGWDGRQLPNLRRSVGTNTGWSINKDLQKMGIPAETANSVEQNFDKLANRRIDAYAVHESLGDAYLQHHPSLPIRKLEPPISTKPYFLPFSRQYAAQHPRQADCLWNAIARSRDEQLRRRIAAYLDAKD</sequence>
<feature type="domain" description="Solute-binding protein family 3/N-terminal" evidence="3">
    <location>
        <begin position="27"/>
        <end position="97"/>
    </location>
</feature>
<feature type="signal peptide" evidence="2">
    <location>
        <begin position="1"/>
        <end position="18"/>
    </location>
</feature>
<feature type="chain" id="PRO_5022932064" evidence="2">
    <location>
        <begin position="19"/>
        <end position="256"/>
    </location>
</feature>
<dbReference type="SUPFAM" id="SSF53850">
    <property type="entry name" value="Periplasmic binding protein-like II"/>
    <property type="match status" value="1"/>
</dbReference>
<dbReference type="InterPro" id="IPR001638">
    <property type="entry name" value="Solute-binding_3/MltF_N"/>
</dbReference>
<dbReference type="AlphaFoldDB" id="A0A5C1DL46"/>
<evidence type="ECO:0000313" key="5">
    <source>
        <dbReference type="Proteomes" id="UP000322079"/>
    </source>
</evidence>
<gene>
    <name evidence="4" type="ORF">FYK34_15295</name>
</gene>
<name>A0A5C1DL46_9NEIS</name>
<keyword evidence="1 2" id="KW-0732">Signal</keyword>
<dbReference type="PANTHER" id="PTHR35936">
    <property type="entry name" value="MEMBRANE-BOUND LYTIC MUREIN TRANSGLYCOSYLASE F"/>
    <property type="match status" value="1"/>
</dbReference>
<dbReference type="Gene3D" id="3.40.190.10">
    <property type="entry name" value="Periplasmic binding protein-like II"/>
    <property type="match status" value="2"/>
</dbReference>
<keyword evidence="5" id="KW-1185">Reference proteome</keyword>